<dbReference type="PANTHER" id="PTHR43422">
    <property type="entry name" value="THIAMINE THIAZOLE SYNTHASE"/>
    <property type="match status" value="1"/>
</dbReference>
<dbReference type="SUPFAM" id="SSF51905">
    <property type="entry name" value="FAD/NAD(P)-binding domain"/>
    <property type="match status" value="1"/>
</dbReference>
<keyword evidence="3" id="KW-1185">Reference proteome</keyword>
<dbReference type="EMBL" id="JAFMOF010000011">
    <property type="protein sequence ID" value="MBO0657486.1"/>
    <property type="molecule type" value="Genomic_DNA"/>
</dbReference>
<dbReference type="Pfam" id="PF01494">
    <property type="entry name" value="FAD_binding_3"/>
    <property type="match status" value="1"/>
</dbReference>
<sequence>MTGGPKAGFGHAVICGGGFAGLLTAHVLTEFFDRVTIIERDRLSDGQVVRPGIPQAHHVHGMMARGAHILEEFFPGLREELRQAGAPVFDFGAAFPVLTPAGWTPRNKTGIQAQSFNRTTLEARIRARVLAHPHITLLDGHVVCGLSAPPGRTEVDGVLVRPATAGEPTTVAADLVIDAQGRSSRLPRWLAEAGWTRPTTSVVDARYAYASRLYTQPAASPPQWVCTLQMTYAPDVPRGGAVATVDGRRWVVSLMGAAGNLPPTAPEEFEAFAAALDNPYIADAIRLGEPLSPVRCFTNLANRWHRYDHLQKRHVERLIVLGDALCTFNPVYGQGMTVAAIQATVLRDLLRARRPSGCLDGVARVFQKRAARSVRLPWLIATSSDLGWQETTPGAFTQAVRWYLARVLAHVPRNPELYRRFVLVQHMLKGPAILLSPHVLAAVLAPPITPRRNP</sequence>
<name>A0A939FVQ0_9ACTN</name>
<reference evidence="2" key="1">
    <citation type="submission" date="2021-03" db="EMBL/GenBank/DDBJ databases">
        <title>Streptomyces strains.</title>
        <authorList>
            <person name="Lund M.B."/>
            <person name="Toerring T."/>
        </authorList>
    </citation>
    <scope>NUCLEOTIDE SEQUENCE</scope>
    <source>
        <strain evidence="2">JCM 4242</strain>
    </source>
</reference>
<dbReference type="GO" id="GO:0004497">
    <property type="term" value="F:monooxygenase activity"/>
    <property type="evidence" value="ECO:0007669"/>
    <property type="project" value="UniProtKB-KW"/>
</dbReference>
<gene>
    <name evidence="2" type="ORF">J1792_33690</name>
</gene>
<dbReference type="RefSeq" id="WP_086567879.1">
    <property type="nucleotide sequence ID" value="NZ_JAFMOF010000011.1"/>
</dbReference>
<dbReference type="Gene3D" id="3.50.50.60">
    <property type="entry name" value="FAD/NAD(P)-binding domain"/>
    <property type="match status" value="1"/>
</dbReference>
<comment type="caution">
    <text evidence="2">The sequence shown here is derived from an EMBL/GenBank/DDBJ whole genome shotgun (WGS) entry which is preliminary data.</text>
</comment>
<dbReference type="GO" id="GO:0071949">
    <property type="term" value="F:FAD binding"/>
    <property type="evidence" value="ECO:0007669"/>
    <property type="project" value="InterPro"/>
</dbReference>
<proteinExistence type="predicted"/>
<dbReference type="AlphaFoldDB" id="A0A939FVQ0"/>
<dbReference type="Proteomes" id="UP000664781">
    <property type="component" value="Unassembled WGS sequence"/>
</dbReference>
<protein>
    <submittedName>
        <fullName evidence="2">FAD-dependent monooxygenase</fullName>
    </submittedName>
</protein>
<feature type="domain" description="FAD-binding" evidence="1">
    <location>
        <begin position="13"/>
        <end position="346"/>
    </location>
</feature>
<dbReference type="PANTHER" id="PTHR43422:SF3">
    <property type="entry name" value="THIAMINE THIAZOLE SYNTHASE"/>
    <property type="match status" value="1"/>
</dbReference>
<accession>A0A939FVQ0</accession>
<dbReference type="InterPro" id="IPR036188">
    <property type="entry name" value="FAD/NAD-bd_sf"/>
</dbReference>
<evidence type="ECO:0000259" key="1">
    <source>
        <dbReference type="Pfam" id="PF01494"/>
    </source>
</evidence>
<evidence type="ECO:0000313" key="3">
    <source>
        <dbReference type="Proteomes" id="UP000664781"/>
    </source>
</evidence>
<organism evidence="2 3">
    <name type="scientific">Streptomyces triculaminicus</name>
    <dbReference type="NCBI Taxonomy" id="2816232"/>
    <lineage>
        <taxon>Bacteria</taxon>
        <taxon>Bacillati</taxon>
        <taxon>Actinomycetota</taxon>
        <taxon>Actinomycetes</taxon>
        <taxon>Kitasatosporales</taxon>
        <taxon>Streptomycetaceae</taxon>
        <taxon>Streptomyces</taxon>
    </lineage>
</organism>
<keyword evidence="2" id="KW-0503">Monooxygenase</keyword>
<dbReference type="InterPro" id="IPR002938">
    <property type="entry name" value="FAD-bd"/>
</dbReference>
<evidence type="ECO:0000313" key="2">
    <source>
        <dbReference type="EMBL" id="MBO0657486.1"/>
    </source>
</evidence>
<keyword evidence="2" id="KW-0560">Oxidoreductase</keyword>